<feature type="region of interest" description="Disordered" evidence="1">
    <location>
        <begin position="1"/>
        <end position="46"/>
    </location>
</feature>
<dbReference type="Proteomes" id="UP001432180">
    <property type="component" value="Chromosome"/>
</dbReference>
<keyword evidence="4" id="KW-1185">Reference proteome</keyword>
<reference evidence="3 4" key="1">
    <citation type="journal article" date="2023" name="Microorganisms">
        <title>Thiorhodovibrio frisius and Trv. litoralis spp. nov., Two Novel Members from a Clade of Fastidious Purple Sulfur Bacteria That Exhibit Unique Red-Shifted Light-Harvesting Capabilities.</title>
        <authorList>
            <person name="Methner A."/>
            <person name="Kuzyk S.B."/>
            <person name="Petersen J."/>
            <person name="Bauer S."/>
            <person name="Brinkmann H."/>
            <person name="Sichau K."/>
            <person name="Wanner G."/>
            <person name="Wolf J."/>
            <person name="Neumann-Schaal M."/>
            <person name="Henke P."/>
            <person name="Tank M."/>
            <person name="Sproer C."/>
            <person name="Bunk B."/>
            <person name="Overmann J."/>
        </authorList>
    </citation>
    <scope>NUCLEOTIDE SEQUENCE [LARGE SCALE GENOMIC DNA]</scope>
    <source>
        <strain evidence="3 4">DSM 6702</strain>
    </source>
</reference>
<feature type="region of interest" description="Disordered" evidence="1">
    <location>
        <begin position="365"/>
        <end position="407"/>
    </location>
</feature>
<feature type="domain" description="DUF5610" evidence="2">
    <location>
        <begin position="50"/>
        <end position="162"/>
    </location>
</feature>
<gene>
    <name evidence="3" type="ORF">Thiowin_01662</name>
</gene>
<organism evidence="3 4">
    <name type="scientific">Thiorhodovibrio winogradskyi</name>
    <dbReference type="NCBI Taxonomy" id="77007"/>
    <lineage>
        <taxon>Bacteria</taxon>
        <taxon>Pseudomonadati</taxon>
        <taxon>Pseudomonadota</taxon>
        <taxon>Gammaproteobacteria</taxon>
        <taxon>Chromatiales</taxon>
        <taxon>Chromatiaceae</taxon>
        <taxon>Thiorhodovibrio</taxon>
    </lineage>
</organism>
<evidence type="ECO:0000313" key="4">
    <source>
        <dbReference type="Proteomes" id="UP001432180"/>
    </source>
</evidence>
<evidence type="ECO:0000256" key="1">
    <source>
        <dbReference type="SAM" id="MobiDB-lite"/>
    </source>
</evidence>
<feature type="compositionally biased region" description="Polar residues" evidence="1">
    <location>
        <begin position="387"/>
        <end position="407"/>
    </location>
</feature>
<dbReference type="Pfam" id="PF18433">
    <property type="entry name" value="DUF5610"/>
    <property type="match status" value="1"/>
</dbReference>
<dbReference type="InterPro" id="IPR041651">
    <property type="entry name" value="DUF5610"/>
</dbReference>
<feature type="compositionally biased region" description="Polar residues" evidence="1">
    <location>
        <begin position="1"/>
        <end position="30"/>
    </location>
</feature>
<evidence type="ECO:0000313" key="3">
    <source>
        <dbReference type="EMBL" id="WPL16693.1"/>
    </source>
</evidence>
<feature type="compositionally biased region" description="Basic and acidic residues" evidence="1">
    <location>
        <begin position="368"/>
        <end position="385"/>
    </location>
</feature>
<accession>A0ABZ0S8R6</accession>
<protein>
    <recommendedName>
        <fullName evidence="2">DUF5610 domain-containing protein</fullName>
    </recommendedName>
</protein>
<name>A0ABZ0S8R6_9GAMM</name>
<sequence length="407" mass="44287">MISFNPSASFMNPLMQGQVNPGRAQDSNVEGAQRRDEAYRAQSGGAAGAAMAKLQDSLMTRLVERIPGVDVADLEKRDPADFSPAAIAERIGSFVGRGLENARAQGRGDKEVQSLFDSALSGMERGMAEARDMLEGMNLLQGKIAEDVDETAKLTREALAELDPSRRREQLEVNGSGSAALSMAERFSGASSFEMQVRTQDGDEITLKFDQSSEFSSGASAYADSNGNSAAAYSMSRSESVGYSFSFEGGSLSEEERTALSDFVRDVGQMADDFFGGDVQKAFDQAGGLSFDGSQIASFEINMSQSRQYTAAQAYRQTQQIDTPAEEQRPGMRLGQLMNEMRESFNESMLDFLENPREVGAGIMRGLVEQDSRMREAPPESRERMQANLNDLLSNVSQSQTEQPVSN</sequence>
<dbReference type="Gene3D" id="1.10.132.90">
    <property type="match status" value="1"/>
</dbReference>
<evidence type="ECO:0000259" key="2">
    <source>
        <dbReference type="Pfam" id="PF18433"/>
    </source>
</evidence>
<proteinExistence type="predicted"/>
<dbReference type="EMBL" id="CP121472">
    <property type="protein sequence ID" value="WPL16693.1"/>
    <property type="molecule type" value="Genomic_DNA"/>
</dbReference>